<reference evidence="1" key="2">
    <citation type="submission" date="2020-05" db="UniProtKB">
        <authorList>
            <consortium name="EnsemblMetazoa"/>
        </authorList>
    </citation>
    <scope>IDENTIFICATION</scope>
    <source>
        <strain evidence="1">IAEA</strain>
    </source>
</reference>
<organism evidence="1 2">
    <name type="scientific">Glossina palpalis gambiensis</name>
    <dbReference type="NCBI Taxonomy" id="67801"/>
    <lineage>
        <taxon>Eukaryota</taxon>
        <taxon>Metazoa</taxon>
        <taxon>Ecdysozoa</taxon>
        <taxon>Arthropoda</taxon>
        <taxon>Hexapoda</taxon>
        <taxon>Insecta</taxon>
        <taxon>Pterygota</taxon>
        <taxon>Neoptera</taxon>
        <taxon>Endopterygota</taxon>
        <taxon>Diptera</taxon>
        <taxon>Brachycera</taxon>
        <taxon>Muscomorpha</taxon>
        <taxon>Hippoboscoidea</taxon>
        <taxon>Glossinidae</taxon>
        <taxon>Glossina</taxon>
    </lineage>
</organism>
<dbReference type="VEuPathDB" id="VectorBase:GPPI037762"/>
<proteinExistence type="predicted"/>
<evidence type="ECO:0000313" key="2">
    <source>
        <dbReference type="Proteomes" id="UP000092460"/>
    </source>
</evidence>
<accession>A0A1B0BQV7</accession>
<dbReference type="EnsemblMetazoa" id="GPPI037762-RA">
    <property type="protein sequence ID" value="GPPI037762-PA"/>
    <property type="gene ID" value="GPPI037762"/>
</dbReference>
<evidence type="ECO:0000313" key="1">
    <source>
        <dbReference type="EnsemblMetazoa" id="GPPI037762-PA"/>
    </source>
</evidence>
<reference evidence="2" key="1">
    <citation type="submission" date="2015-01" db="EMBL/GenBank/DDBJ databases">
        <authorList>
            <person name="Aksoy S."/>
            <person name="Warren W."/>
            <person name="Wilson R.K."/>
        </authorList>
    </citation>
    <scope>NUCLEOTIDE SEQUENCE [LARGE SCALE GENOMIC DNA]</scope>
    <source>
        <strain evidence="2">IAEA</strain>
    </source>
</reference>
<dbReference type="EMBL" id="JXJN01018833">
    <property type="status" value="NOT_ANNOTATED_CDS"/>
    <property type="molecule type" value="Genomic_DNA"/>
</dbReference>
<name>A0A1B0BQV7_9MUSC</name>
<keyword evidence="2" id="KW-1185">Reference proteome</keyword>
<sequence length="200" mass="23241">MSHVVNYGFNATAQFKEKKTFYWLDMQHIAIYCLSNEVLMQSLIDSTPTKYDLAMTVRLNLLEENLEQLLTRSVLKADCLKNELELMQMAIGAYQRFEIFYKTCDEALIDWKLLMDDLMFLAQYLQSAGYLERSSYAWLLLHKTALLVQDDYTALKSSIFMCDYVDFIDVVTPVLLAILQIAYYYARCSRYAADGEREAG</sequence>
<protein>
    <submittedName>
        <fullName evidence="1">Uncharacterized protein</fullName>
    </submittedName>
</protein>
<dbReference type="AlphaFoldDB" id="A0A1B0BQV7"/>
<dbReference type="Proteomes" id="UP000092460">
    <property type="component" value="Unassembled WGS sequence"/>
</dbReference>